<gene>
    <name evidence="3" type="ORF">GCM10009754_39360</name>
</gene>
<protein>
    <recommendedName>
        <fullName evidence="2">DUF397 domain-containing protein</fullName>
    </recommendedName>
</protein>
<name>A0ABN2R5S1_9PSEU</name>
<evidence type="ECO:0000259" key="2">
    <source>
        <dbReference type="Pfam" id="PF04149"/>
    </source>
</evidence>
<keyword evidence="4" id="KW-1185">Reference proteome</keyword>
<dbReference type="InterPro" id="IPR007278">
    <property type="entry name" value="DUF397"/>
</dbReference>
<evidence type="ECO:0000256" key="1">
    <source>
        <dbReference type="SAM" id="MobiDB-lite"/>
    </source>
</evidence>
<feature type="domain" description="DUF397" evidence="2">
    <location>
        <begin position="27"/>
        <end position="78"/>
    </location>
</feature>
<evidence type="ECO:0000313" key="4">
    <source>
        <dbReference type="Proteomes" id="UP001501116"/>
    </source>
</evidence>
<comment type="caution">
    <text evidence="3">The sequence shown here is derived from an EMBL/GenBank/DDBJ whole genome shotgun (WGS) entry which is preliminary data.</text>
</comment>
<sequence length="80" mass="8587">MSRTEPSGIAWQTSSHSTANGSCVEVGWRTSSYSAANGACVEVSDTSATTFVRDTKDRLGGNLSITRAAWRTFLSDLRRG</sequence>
<evidence type="ECO:0000313" key="3">
    <source>
        <dbReference type="EMBL" id="GAA1963889.1"/>
    </source>
</evidence>
<dbReference type="Proteomes" id="UP001501116">
    <property type="component" value="Unassembled WGS sequence"/>
</dbReference>
<organism evidence="3 4">
    <name type="scientific">Amycolatopsis minnesotensis</name>
    <dbReference type="NCBI Taxonomy" id="337894"/>
    <lineage>
        <taxon>Bacteria</taxon>
        <taxon>Bacillati</taxon>
        <taxon>Actinomycetota</taxon>
        <taxon>Actinomycetes</taxon>
        <taxon>Pseudonocardiales</taxon>
        <taxon>Pseudonocardiaceae</taxon>
        <taxon>Amycolatopsis</taxon>
    </lineage>
</organism>
<proteinExistence type="predicted"/>
<dbReference type="RefSeq" id="WP_344420396.1">
    <property type="nucleotide sequence ID" value="NZ_BAAANN010000014.1"/>
</dbReference>
<dbReference type="EMBL" id="BAAANN010000014">
    <property type="protein sequence ID" value="GAA1963889.1"/>
    <property type="molecule type" value="Genomic_DNA"/>
</dbReference>
<reference evidence="3 4" key="1">
    <citation type="journal article" date="2019" name="Int. J. Syst. Evol. Microbiol.">
        <title>The Global Catalogue of Microorganisms (GCM) 10K type strain sequencing project: providing services to taxonomists for standard genome sequencing and annotation.</title>
        <authorList>
            <consortium name="The Broad Institute Genomics Platform"/>
            <consortium name="The Broad Institute Genome Sequencing Center for Infectious Disease"/>
            <person name="Wu L."/>
            <person name="Ma J."/>
        </authorList>
    </citation>
    <scope>NUCLEOTIDE SEQUENCE [LARGE SCALE GENOMIC DNA]</scope>
    <source>
        <strain evidence="3 4">JCM 14545</strain>
    </source>
</reference>
<dbReference type="Pfam" id="PF04149">
    <property type="entry name" value="DUF397"/>
    <property type="match status" value="1"/>
</dbReference>
<feature type="region of interest" description="Disordered" evidence="1">
    <location>
        <begin position="1"/>
        <end position="20"/>
    </location>
</feature>
<accession>A0ABN2R5S1</accession>